<keyword evidence="6" id="KW-1185">Reference proteome</keyword>
<dbReference type="GO" id="GO:0015768">
    <property type="term" value="P:maltose transport"/>
    <property type="evidence" value="ECO:0007669"/>
    <property type="project" value="TreeGrafter"/>
</dbReference>
<evidence type="ECO:0000256" key="1">
    <source>
        <dbReference type="ARBA" id="ARBA00008520"/>
    </source>
</evidence>
<dbReference type="RefSeq" id="WP_036686355.1">
    <property type="nucleotide sequence ID" value="NZ_JNVM01000017.1"/>
</dbReference>
<evidence type="ECO:0000313" key="5">
    <source>
        <dbReference type="EMBL" id="KEQ24140.1"/>
    </source>
</evidence>
<dbReference type="GO" id="GO:0055052">
    <property type="term" value="C:ATP-binding cassette (ABC) transporter complex, substrate-binding subunit-containing"/>
    <property type="evidence" value="ECO:0007669"/>
    <property type="project" value="TreeGrafter"/>
</dbReference>
<evidence type="ECO:0000313" key="6">
    <source>
        <dbReference type="Proteomes" id="UP000028123"/>
    </source>
</evidence>
<organism evidence="5 6">
    <name type="scientific">Paenibacillus tyrfis</name>
    <dbReference type="NCBI Taxonomy" id="1501230"/>
    <lineage>
        <taxon>Bacteria</taxon>
        <taxon>Bacillati</taxon>
        <taxon>Bacillota</taxon>
        <taxon>Bacilli</taxon>
        <taxon>Bacillales</taxon>
        <taxon>Paenibacillaceae</taxon>
        <taxon>Paenibacillus</taxon>
    </lineage>
</organism>
<evidence type="ECO:0000256" key="3">
    <source>
        <dbReference type="ARBA" id="ARBA00022729"/>
    </source>
</evidence>
<dbReference type="InterPro" id="IPR006059">
    <property type="entry name" value="SBP"/>
</dbReference>
<name>A0A081P0B7_9BACL</name>
<dbReference type="EMBL" id="JNVM01000017">
    <property type="protein sequence ID" value="KEQ24140.1"/>
    <property type="molecule type" value="Genomic_DNA"/>
</dbReference>
<comment type="similarity">
    <text evidence="1">Belongs to the bacterial solute-binding protein 1 family.</text>
</comment>
<dbReference type="PANTHER" id="PTHR30061:SF50">
    <property type="entry name" value="MALTOSE_MALTODEXTRIN-BINDING PERIPLASMIC PROTEIN"/>
    <property type="match status" value="1"/>
</dbReference>
<dbReference type="OrthoDB" id="9808332at2"/>
<dbReference type="Proteomes" id="UP000028123">
    <property type="component" value="Unassembled WGS sequence"/>
</dbReference>
<dbReference type="SUPFAM" id="SSF53850">
    <property type="entry name" value="Periplasmic binding protein-like II"/>
    <property type="match status" value="1"/>
</dbReference>
<feature type="chain" id="PRO_5001761201" evidence="4">
    <location>
        <begin position="30"/>
        <end position="450"/>
    </location>
</feature>
<feature type="signal peptide" evidence="4">
    <location>
        <begin position="1"/>
        <end position="29"/>
    </location>
</feature>
<protein>
    <submittedName>
        <fullName evidence="5">ABC transporter substrate-binding protein</fullName>
    </submittedName>
</protein>
<dbReference type="PANTHER" id="PTHR30061">
    <property type="entry name" value="MALTOSE-BINDING PERIPLASMIC PROTEIN"/>
    <property type="match status" value="1"/>
</dbReference>
<gene>
    <name evidence="5" type="ORF">ET33_10575</name>
</gene>
<dbReference type="PROSITE" id="PS51257">
    <property type="entry name" value="PROKAR_LIPOPROTEIN"/>
    <property type="match status" value="1"/>
</dbReference>
<dbReference type="GO" id="GO:0042956">
    <property type="term" value="P:maltodextrin transmembrane transport"/>
    <property type="evidence" value="ECO:0007669"/>
    <property type="project" value="TreeGrafter"/>
</dbReference>
<dbReference type="Pfam" id="PF13416">
    <property type="entry name" value="SBP_bac_8"/>
    <property type="match status" value="1"/>
</dbReference>
<keyword evidence="2" id="KW-0813">Transport</keyword>
<evidence type="ECO:0000256" key="4">
    <source>
        <dbReference type="SAM" id="SignalP"/>
    </source>
</evidence>
<reference evidence="5 6" key="1">
    <citation type="submission" date="2014-06" db="EMBL/GenBank/DDBJ databases">
        <title>Draft genome sequence of Paenibacillus sp. MSt1.</title>
        <authorList>
            <person name="Aw Y.K."/>
            <person name="Ong K.S."/>
            <person name="Gan H.M."/>
            <person name="Lee S.M."/>
        </authorList>
    </citation>
    <scope>NUCLEOTIDE SEQUENCE [LARGE SCALE GENOMIC DNA]</scope>
    <source>
        <strain evidence="5 6">MSt1</strain>
    </source>
</reference>
<dbReference type="GO" id="GO:1901982">
    <property type="term" value="F:maltose binding"/>
    <property type="evidence" value="ECO:0007669"/>
    <property type="project" value="TreeGrafter"/>
</dbReference>
<dbReference type="CDD" id="cd14748">
    <property type="entry name" value="PBP2_UgpB"/>
    <property type="match status" value="1"/>
</dbReference>
<accession>A0A081P0B7</accession>
<dbReference type="eggNOG" id="COG1653">
    <property type="taxonomic scope" value="Bacteria"/>
</dbReference>
<comment type="caution">
    <text evidence="5">The sequence shown here is derived from an EMBL/GenBank/DDBJ whole genome shotgun (WGS) entry which is preliminary data.</text>
</comment>
<evidence type="ECO:0000256" key="2">
    <source>
        <dbReference type="ARBA" id="ARBA00022448"/>
    </source>
</evidence>
<keyword evidence="3 4" id="KW-0732">Signal</keyword>
<dbReference type="AlphaFoldDB" id="A0A081P0B7"/>
<sequence length="450" mass="49024">MIRNTTHKTMTALLATVLAAAGLSGCAGGKDAGGTGSGSGAASGDGKTEGKVTVQLWNHYTGDKAAVLDQMVSAFNASQNEITVKALSNQDPQKQLTAISGGSAPDLMFTFWNNIGPWSEAGAVLNLDDFVKQANFDTKKIIPAALERMKVDGKVYGFPISMSMASRLYYNKKMFQDAGISKPPETLEEMFEVSKKLTKKDGKNGYEQVGFIPDYPWIDNVFWPIIFGGSWDDGKGKLTAAQKANVDAIAYQTEYYKEFGSEGISKFKSGMGKADTPQDPLVTGKLGMMIGWENMYNDKRGEGGVIGVAPFPYPKDRPELKNAGMVSPVAMFIPAKAKNKEAAWKVMQYFLSEDVQIEYATKAKTIPVLLSALDNPKLTKNEATKSLWEFFESAKSPNLNGFPNSVYINEYLQALNEETEKALKGQITPQQAMDNVLAKIQPKADKASKK</sequence>
<dbReference type="Gene3D" id="3.40.190.10">
    <property type="entry name" value="Periplasmic binding protein-like II"/>
    <property type="match status" value="1"/>
</dbReference>
<proteinExistence type="inferred from homology"/>